<evidence type="ECO:0000256" key="10">
    <source>
        <dbReference type="ARBA" id="ARBA00023134"/>
    </source>
</evidence>
<evidence type="ECO:0000256" key="3">
    <source>
        <dbReference type="ARBA" id="ARBA00012511"/>
    </source>
</evidence>
<evidence type="ECO:0000256" key="2">
    <source>
        <dbReference type="ARBA" id="ARBA00010113"/>
    </source>
</evidence>
<evidence type="ECO:0000259" key="14">
    <source>
        <dbReference type="Pfam" id="PF04446"/>
    </source>
</evidence>
<evidence type="ECO:0000256" key="11">
    <source>
        <dbReference type="ARBA" id="ARBA00032480"/>
    </source>
</evidence>
<evidence type="ECO:0000256" key="5">
    <source>
        <dbReference type="ARBA" id="ARBA00022694"/>
    </source>
</evidence>
<dbReference type="InterPro" id="IPR038469">
    <property type="entry name" value="tRNAHis_GuaTrfase_Thg1_sf"/>
</dbReference>
<dbReference type="OMA" id="DGCHFHN"/>
<reference evidence="16 17" key="1">
    <citation type="journal article" date="2014" name="Nat. Commun.">
        <title>Klebsormidium flaccidum genome reveals primary factors for plant terrestrial adaptation.</title>
        <authorList>
            <person name="Hori K."/>
            <person name="Maruyama F."/>
            <person name="Fujisawa T."/>
            <person name="Togashi T."/>
            <person name="Yamamoto N."/>
            <person name="Seo M."/>
            <person name="Sato S."/>
            <person name="Yamada T."/>
            <person name="Mori H."/>
            <person name="Tajima N."/>
            <person name="Moriyama T."/>
            <person name="Ikeuchi M."/>
            <person name="Watanabe M."/>
            <person name="Wada H."/>
            <person name="Kobayashi K."/>
            <person name="Saito M."/>
            <person name="Masuda T."/>
            <person name="Sasaki-Sekimoto Y."/>
            <person name="Mashiguchi K."/>
            <person name="Awai K."/>
            <person name="Shimojima M."/>
            <person name="Masuda S."/>
            <person name="Iwai M."/>
            <person name="Nobusawa T."/>
            <person name="Narise T."/>
            <person name="Kondo S."/>
            <person name="Saito H."/>
            <person name="Sato R."/>
            <person name="Murakawa M."/>
            <person name="Ihara Y."/>
            <person name="Oshima-Yamada Y."/>
            <person name="Ohtaka K."/>
            <person name="Satoh M."/>
            <person name="Sonobe K."/>
            <person name="Ishii M."/>
            <person name="Ohtani R."/>
            <person name="Kanamori-Sato M."/>
            <person name="Honoki R."/>
            <person name="Miyazaki D."/>
            <person name="Mochizuki H."/>
            <person name="Umetsu J."/>
            <person name="Higashi K."/>
            <person name="Shibata D."/>
            <person name="Kamiya Y."/>
            <person name="Sato N."/>
            <person name="Nakamura Y."/>
            <person name="Tabata S."/>
            <person name="Ida S."/>
            <person name="Kurokawa K."/>
            <person name="Ohta H."/>
        </authorList>
    </citation>
    <scope>NUCLEOTIDE SEQUENCE [LARGE SCALE GENOMIC DNA]</scope>
    <source>
        <strain evidence="16 17">NIES-2285</strain>
    </source>
</reference>
<dbReference type="PANTHER" id="PTHR12729:SF6">
    <property type="entry name" value="TRNA(HIS) GUANYLYLTRANSFERASE-RELATED"/>
    <property type="match status" value="1"/>
</dbReference>
<dbReference type="EC" id="2.7.7.79" evidence="3"/>
<dbReference type="GO" id="GO:0000287">
    <property type="term" value="F:magnesium ion binding"/>
    <property type="evidence" value="ECO:0007669"/>
    <property type="project" value="InterPro"/>
</dbReference>
<feature type="domain" description="Thg1 C-terminal" evidence="15">
    <location>
        <begin position="162"/>
        <end position="251"/>
    </location>
</feature>
<keyword evidence="8" id="KW-0547">Nucleotide-binding</keyword>
<evidence type="ECO:0000313" key="17">
    <source>
        <dbReference type="Proteomes" id="UP000054558"/>
    </source>
</evidence>
<proteinExistence type="inferred from homology"/>
<keyword evidence="9" id="KW-0460">Magnesium</keyword>
<dbReference type="Pfam" id="PF04446">
    <property type="entry name" value="Thg1"/>
    <property type="match status" value="1"/>
</dbReference>
<dbReference type="Pfam" id="PF14413">
    <property type="entry name" value="Thg1C"/>
    <property type="match status" value="1"/>
</dbReference>
<dbReference type="PANTHER" id="PTHR12729">
    <property type="entry name" value="TRNA(HIS) GUANYLYLTRANSFERASE-RELATED"/>
    <property type="match status" value="1"/>
</dbReference>
<dbReference type="GO" id="GO:0006400">
    <property type="term" value="P:tRNA modification"/>
    <property type="evidence" value="ECO:0007669"/>
    <property type="project" value="InterPro"/>
</dbReference>
<comment type="similarity">
    <text evidence="2">Belongs to the tRNA(His) guanylyltransferase family.</text>
</comment>
<dbReference type="GO" id="GO:0005525">
    <property type="term" value="F:GTP binding"/>
    <property type="evidence" value="ECO:0007669"/>
    <property type="project" value="UniProtKB-KW"/>
</dbReference>
<dbReference type="FunFam" id="3.30.70.3000:FF:000001">
    <property type="entry name" value="tRNA(His) guanylyltransferase"/>
    <property type="match status" value="1"/>
</dbReference>
<evidence type="ECO:0000259" key="15">
    <source>
        <dbReference type="Pfam" id="PF14413"/>
    </source>
</evidence>
<protein>
    <recommendedName>
        <fullName evidence="3">tRNA(His) guanylyltransferase</fullName>
        <ecNumber evidence="3">2.7.7.79</ecNumber>
    </recommendedName>
    <alternativeName>
        <fullName evidence="11">tRNA-histidine guanylyltransferase</fullName>
    </alternativeName>
</protein>
<evidence type="ECO:0000256" key="13">
    <source>
        <dbReference type="SAM" id="MobiDB-lite"/>
    </source>
</evidence>
<evidence type="ECO:0000256" key="12">
    <source>
        <dbReference type="ARBA" id="ARBA00047281"/>
    </source>
</evidence>
<keyword evidence="4 16" id="KW-0808">Transferase</keyword>
<feature type="domain" description="tRNAHis guanylyltransferase catalytic" evidence="14">
    <location>
        <begin position="33"/>
        <end position="158"/>
    </location>
</feature>
<organism evidence="16 17">
    <name type="scientific">Klebsormidium nitens</name>
    <name type="common">Green alga</name>
    <name type="synonym">Ulothrix nitens</name>
    <dbReference type="NCBI Taxonomy" id="105231"/>
    <lineage>
        <taxon>Eukaryota</taxon>
        <taxon>Viridiplantae</taxon>
        <taxon>Streptophyta</taxon>
        <taxon>Klebsormidiophyceae</taxon>
        <taxon>Klebsormidiales</taxon>
        <taxon>Klebsormidiaceae</taxon>
        <taxon>Klebsormidium</taxon>
    </lineage>
</organism>
<feature type="region of interest" description="Disordered" evidence="13">
    <location>
        <begin position="1"/>
        <end position="24"/>
    </location>
</feature>
<name>A0A1Y1I0B9_KLENI</name>
<dbReference type="AlphaFoldDB" id="A0A1Y1I0B9"/>
<keyword evidence="6 16" id="KW-0548">Nucleotidyltransferase</keyword>
<dbReference type="GO" id="GO:0008033">
    <property type="term" value="P:tRNA processing"/>
    <property type="evidence" value="ECO:0000318"/>
    <property type="project" value="GO_Central"/>
</dbReference>
<feature type="region of interest" description="Disordered" evidence="13">
    <location>
        <begin position="299"/>
        <end position="323"/>
    </location>
</feature>
<evidence type="ECO:0000256" key="8">
    <source>
        <dbReference type="ARBA" id="ARBA00022741"/>
    </source>
</evidence>
<keyword evidence="7" id="KW-0479">Metal-binding</keyword>
<accession>A0A1Y1I0B9</accession>
<comment type="cofactor">
    <cofactor evidence="1">
        <name>Mg(2+)</name>
        <dbReference type="ChEBI" id="CHEBI:18420"/>
    </cofactor>
</comment>
<evidence type="ECO:0000256" key="1">
    <source>
        <dbReference type="ARBA" id="ARBA00001946"/>
    </source>
</evidence>
<keyword evidence="5" id="KW-0819">tRNA processing</keyword>
<dbReference type="OrthoDB" id="62560at2759"/>
<feature type="compositionally biased region" description="Low complexity" evidence="13">
    <location>
        <begin position="1"/>
        <end position="19"/>
    </location>
</feature>
<keyword evidence="17" id="KW-1185">Reference proteome</keyword>
<evidence type="ECO:0000256" key="6">
    <source>
        <dbReference type="ARBA" id="ARBA00022695"/>
    </source>
</evidence>
<sequence length="323" mass="36423">MREAGASPEAAAARASQSEGGDRRRHRLIGDVHKAYEESSRLLPGCWIVVRVDGRAFHRFVEVHNFARPHDRAAIGLMEAAAKAVTEEFADIMLAYGQSDEYSFVFHKDTDIYNRRTSKFSTLIASLFTSHFVLKWPSFFDTPLKLAPSFDGRAVCYPSVEMVRDYLAWRQLDCHTNCLFTTCYWTLVDRGGKTGKEADKILNKASKGFKNELLFSEFGINYNDLPPVFKRGTLLLKRREQVELRTKEATPYTPAGTPYSRTLTHVDAFHEDVAQGDFWLKHCSALFSDQTKRIEKLETMPGDEQAASKESPQGGAVCEHGPA</sequence>
<evidence type="ECO:0000256" key="7">
    <source>
        <dbReference type="ARBA" id="ARBA00022723"/>
    </source>
</evidence>
<dbReference type="EMBL" id="DF237076">
    <property type="protein sequence ID" value="GAQ82879.1"/>
    <property type="molecule type" value="Genomic_DNA"/>
</dbReference>
<evidence type="ECO:0000313" key="16">
    <source>
        <dbReference type="EMBL" id="GAQ82879.1"/>
    </source>
</evidence>
<dbReference type="STRING" id="105231.A0A1Y1I0B9"/>
<dbReference type="Gene3D" id="3.30.70.3000">
    <property type="match status" value="1"/>
</dbReference>
<evidence type="ECO:0000256" key="9">
    <source>
        <dbReference type="ARBA" id="ARBA00022842"/>
    </source>
</evidence>
<dbReference type="InterPro" id="IPR007537">
    <property type="entry name" value="tRNAHis_GuaTrfase_Thg1"/>
</dbReference>
<keyword evidence="10" id="KW-0342">GTP-binding</keyword>
<gene>
    <name evidence="16" type="ORF">KFL_001270210</name>
</gene>
<dbReference type="GO" id="GO:0008193">
    <property type="term" value="F:tRNA guanylyltransferase activity"/>
    <property type="evidence" value="ECO:0000318"/>
    <property type="project" value="GO_Central"/>
</dbReference>
<dbReference type="Proteomes" id="UP000054558">
    <property type="component" value="Unassembled WGS sequence"/>
</dbReference>
<dbReference type="InterPro" id="IPR025845">
    <property type="entry name" value="Thg1_C_dom"/>
</dbReference>
<comment type="catalytic activity">
    <reaction evidence="12">
        <text>a 5'-end ribonucleotide-tRNA(His) + GTP + ATP + H2O = a 5'-end phospho-guanosine-ribonucleotide-tRNA(His) + AMP + 2 diphosphate + H(+)</text>
        <dbReference type="Rhea" id="RHEA:54564"/>
        <dbReference type="Rhea" id="RHEA-COMP:14193"/>
        <dbReference type="Rhea" id="RHEA-COMP:14917"/>
        <dbReference type="ChEBI" id="CHEBI:15377"/>
        <dbReference type="ChEBI" id="CHEBI:15378"/>
        <dbReference type="ChEBI" id="CHEBI:30616"/>
        <dbReference type="ChEBI" id="CHEBI:33019"/>
        <dbReference type="ChEBI" id="CHEBI:37565"/>
        <dbReference type="ChEBI" id="CHEBI:138282"/>
        <dbReference type="ChEBI" id="CHEBI:141847"/>
        <dbReference type="ChEBI" id="CHEBI:456215"/>
        <dbReference type="EC" id="2.7.7.79"/>
    </reaction>
</comment>
<evidence type="ECO:0000256" key="4">
    <source>
        <dbReference type="ARBA" id="ARBA00022679"/>
    </source>
</evidence>
<dbReference type="InterPro" id="IPR024956">
    <property type="entry name" value="tRNAHis_GuaTrfase_cat"/>
</dbReference>